<keyword evidence="4 9" id="KW-0269">Exonuclease</keyword>
<dbReference type="NCBIfam" id="TIGR00372">
    <property type="entry name" value="cas4"/>
    <property type="match status" value="1"/>
</dbReference>
<dbReference type="GO" id="GO:0016787">
    <property type="term" value="F:hydrolase activity"/>
    <property type="evidence" value="ECO:0007669"/>
    <property type="project" value="UniProtKB-KW"/>
</dbReference>
<evidence type="ECO:0000256" key="3">
    <source>
        <dbReference type="ARBA" id="ARBA00022801"/>
    </source>
</evidence>
<evidence type="ECO:0000256" key="5">
    <source>
        <dbReference type="ARBA" id="ARBA00023004"/>
    </source>
</evidence>
<keyword evidence="7 9" id="KW-0051">Antiviral defense</keyword>
<comment type="cofactor">
    <cofactor evidence="9">
        <name>Mg(2+)</name>
        <dbReference type="ChEBI" id="CHEBI:18420"/>
    </cofactor>
    <cofactor evidence="9">
        <name>Mn(2+)</name>
        <dbReference type="ChEBI" id="CHEBI:29035"/>
    </cofactor>
    <text evidence="9">Mg(2+) or Mn(2+) required for ssDNA cleavage activity.</text>
</comment>
<feature type="domain" description="DUF83" evidence="10">
    <location>
        <begin position="115"/>
        <end position="210"/>
    </location>
</feature>
<dbReference type="Gene3D" id="3.90.320.10">
    <property type="match status" value="1"/>
</dbReference>
<dbReference type="RefSeq" id="WP_211346382.1">
    <property type="nucleotide sequence ID" value="NZ_JBHTGQ010000003.1"/>
</dbReference>
<evidence type="ECO:0000256" key="8">
    <source>
        <dbReference type="ARBA" id="ARBA00023211"/>
    </source>
</evidence>
<accession>A0ABW2UY71</accession>
<keyword evidence="8 9" id="KW-0464">Manganese</keyword>
<dbReference type="EMBL" id="JBHTGQ010000003">
    <property type="protein sequence ID" value="MFC7748827.1"/>
    <property type="molecule type" value="Genomic_DNA"/>
</dbReference>
<comment type="similarity">
    <text evidence="9">Belongs to the CRISPR-associated exonuclease Cas4 family.</text>
</comment>
<evidence type="ECO:0000313" key="11">
    <source>
        <dbReference type="EMBL" id="MFC7748827.1"/>
    </source>
</evidence>
<dbReference type="Pfam" id="PF01930">
    <property type="entry name" value="Cas_Cas4"/>
    <property type="match status" value="1"/>
</dbReference>
<gene>
    <name evidence="11" type="primary">cas4</name>
    <name evidence="11" type="ORF">ACFQWB_02560</name>
</gene>
<evidence type="ECO:0000313" key="12">
    <source>
        <dbReference type="Proteomes" id="UP001596528"/>
    </source>
</evidence>
<sequence length="234" mass="27184">MTMTENRHFAEDDLLLISGIQHYAFCPRQWGLIHIEQQWAENVLTFEGRQMHRRADDPYFSETRGDVLVSRAMPLVSYRLGLYGVADVVEFHAVIDPDEKNKVKLKGRRGWWIPYPVEYKRGNRKPDDCDEVQLCAQAMALEEMLNVRVEEGALFYGERERRVPVRFDSVLRERVHRLAEDMHRHFAGGRTAEAVYEPKCTRCSLEALCQPKSNSRSASRYLQNYLSDLSASSD</sequence>
<dbReference type="Proteomes" id="UP001596528">
    <property type="component" value="Unassembled WGS sequence"/>
</dbReference>
<keyword evidence="2 9" id="KW-0479">Metal-binding</keyword>
<keyword evidence="3 9" id="KW-0378">Hydrolase</keyword>
<keyword evidence="12" id="KW-1185">Reference proteome</keyword>
<name>A0ABW2UY71_9BACL</name>
<proteinExistence type="inferred from homology"/>
<keyword evidence="6 9" id="KW-0411">Iron-sulfur</keyword>
<comment type="cofactor">
    <cofactor evidence="9">
        <name>iron-sulfur cluster</name>
        <dbReference type="ChEBI" id="CHEBI:30408"/>
    </cofactor>
</comment>
<comment type="function">
    <text evidence="9">CRISPR (clustered regularly interspaced short palindromic repeat) is an adaptive immune system that provides protection against mobile genetic elements (viruses, transposable elements and conjugative plasmids). CRISPR clusters contain sequences complementary to antecedent mobile elements and target invading nucleic acids. CRISPR clusters are transcribed and processed into CRISPR RNA (crRNA).</text>
</comment>
<evidence type="ECO:0000256" key="2">
    <source>
        <dbReference type="ARBA" id="ARBA00022723"/>
    </source>
</evidence>
<evidence type="ECO:0000256" key="7">
    <source>
        <dbReference type="ARBA" id="ARBA00023118"/>
    </source>
</evidence>
<organism evidence="11 12">
    <name type="scientific">Paenibacillus thermoaerophilus</name>
    <dbReference type="NCBI Taxonomy" id="1215385"/>
    <lineage>
        <taxon>Bacteria</taxon>
        <taxon>Bacillati</taxon>
        <taxon>Bacillota</taxon>
        <taxon>Bacilli</taxon>
        <taxon>Bacillales</taxon>
        <taxon>Paenibacillaceae</taxon>
        <taxon>Paenibacillus</taxon>
    </lineage>
</organism>
<protein>
    <recommendedName>
        <fullName evidence="9">CRISPR-associated exonuclease Cas4</fullName>
        <ecNumber evidence="9">3.1.12.1</ecNumber>
    </recommendedName>
</protein>
<evidence type="ECO:0000259" key="10">
    <source>
        <dbReference type="Pfam" id="PF01930"/>
    </source>
</evidence>
<dbReference type="InterPro" id="IPR013343">
    <property type="entry name" value="CRISPR-assoc_prot_Cas4"/>
</dbReference>
<evidence type="ECO:0000256" key="1">
    <source>
        <dbReference type="ARBA" id="ARBA00022722"/>
    </source>
</evidence>
<dbReference type="InterPro" id="IPR022765">
    <property type="entry name" value="Dna2/Cas4_DUF83"/>
</dbReference>
<evidence type="ECO:0000256" key="4">
    <source>
        <dbReference type="ARBA" id="ARBA00022839"/>
    </source>
</evidence>
<reference evidence="12" key="1">
    <citation type="journal article" date="2019" name="Int. J. Syst. Evol. Microbiol.">
        <title>The Global Catalogue of Microorganisms (GCM) 10K type strain sequencing project: providing services to taxonomists for standard genome sequencing and annotation.</title>
        <authorList>
            <consortium name="The Broad Institute Genomics Platform"/>
            <consortium name="The Broad Institute Genome Sequencing Center for Infectious Disease"/>
            <person name="Wu L."/>
            <person name="Ma J."/>
        </authorList>
    </citation>
    <scope>NUCLEOTIDE SEQUENCE [LARGE SCALE GENOMIC DNA]</scope>
    <source>
        <strain evidence="12">JCM 18657</strain>
    </source>
</reference>
<evidence type="ECO:0000256" key="6">
    <source>
        <dbReference type="ARBA" id="ARBA00023014"/>
    </source>
</evidence>
<dbReference type="EC" id="3.1.12.1" evidence="9"/>
<keyword evidence="1 9" id="KW-0540">Nuclease</keyword>
<dbReference type="InterPro" id="IPR011604">
    <property type="entry name" value="PDDEXK-like_dom_sf"/>
</dbReference>
<keyword evidence="5 9" id="KW-0408">Iron</keyword>
<comment type="caution">
    <text evidence="11">The sequence shown here is derived from an EMBL/GenBank/DDBJ whole genome shotgun (WGS) entry which is preliminary data.</text>
</comment>
<evidence type="ECO:0000256" key="9">
    <source>
        <dbReference type="RuleBase" id="RU365022"/>
    </source>
</evidence>